<dbReference type="EMBL" id="DSZU01000097">
    <property type="protein sequence ID" value="HGV55536.1"/>
    <property type="molecule type" value="Genomic_DNA"/>
</dbReference>
<accession>A0A832GPL1</accession>
<organism evidence="1">
    <name type="scientific">Caldimicrobium thiodismutans</name>
    <dbReference type="NCBI Taxonomy" id="1653476"/>
    <lineage>
        <taxon>Bacteria</taxon>
        <taxon>Pseudomonadati</taxon>
        <taxon>Thermodesulfobacteriota</taxon>
        <taxon>Thermodesulfobacteria</taxon>
        <taxon>Thermodesulfobacteriales</taxon>
        <taxon>Thermodesulfobacteriaceae</taxon>
        <taxon>Caldimicrobium</taxon>
    </lineage>
</organism>
<gene>
    <name evidence="1" type="ORF">ENT73_05570</name>
</gene>
<sequence length="142" mass="16010">MVRTLLLSIILFLTIFYNTGFPQEKVEVVTPEKIEATSEITFPIPHIPILRGLDYQPSQSALLKTGTILTGMLVFKGNYKASSLVEFYRTQMKAQGWEEVGSFTSKTTFLAFRRPDGQAFIGITEGWINTEVRIIVFLSGVR</sequence>
<evidence type="ECO:0000313" key="1">
    <source>
        <dbReference type="EMBL" id="HGV55536.1"/>
    </source>
</evidence>
<protein>
    <submittedName>
        <fullName evidence="1">Uncharacterized protein</fullName>
    </submittedName>
</protein>
<reference evidence="1" key="1">
    <citation type="journal article" date="2020" name="mSystems">
        <title>Genome- and Community-Level Interaction Insights into Carbon Utilization and Element Cycling Functions of Hydrothermarchaeota in Hydrothermal Sediment.</title>
        <authorList>
            <person name="Zhou Z."/>
            <person name="Liu Y."/>
            <person name="Xu W."/>
            <person name="Pan J."/>
            <person name="Luo Z.H."/>
            <person name="Li M."/>
        </authorList>
    </citation>
    <scope>NUCLEOTIDE SEQUENCE [LARGE SCALE GENOMIC DNA]</scope>
    <source>
        <strain evidence="1">SpSt-605</strain>
    </source>
</reference>
<name>A0A832GPL1_9BACT</name>
<dbReference type="AlphaFoldDB" id="A0A832GPL1"/>
<comment type="caution">
    <text evidence="1">The sequence shown here is derived from an EMBL/GenBank/DDBJ whole genome shotgun (WGS) entry which is preliminary data.</text>
</comment>
<proteinExistence type="predicted"/>